<dbReference type="SUPFAM" id="SSF52402">
    <property type="entry name" value="Adenine nucleotide alpha hydrolases-like"/>
    <property type="match status" value="1"/>
</dbReference>
<feature type="binding site" evidence="2">
    <location>
        <begin position="46"/>
        <end position="48"/>
    </location>
    <ligand>
        <name>ATP</name>
        <dbReference type="ChEBI" id="CHEBI:30616"/>
    </ligand>
</feature>
<dbReference type="InterPro" id="IPR035107">
    <property type="entry name" value="tRNA_thiolation_TtcA_Ctu1"/>
</dbReference>
<keyword evidence="2" id="KW-0547">Nucleotide-binding</keyword>
<dbReference type="HOGENOM" id="CLU_026481_1_1_2"/>
<accession>E3GWV9</accession>
<sequence length="297" mass="35097">MTYIKDLKNFTIKGAEKIFNNELMKKIRRVVKNYKLIENGDVISVALSGGKDSLLTLYALKNLQNEINFKLNAIFIDEGIKNYRKNALKYLRKHVKKLEVELIKKSFKEEFGFKVDEIKDYFDTPCIPCGIFRRYLLNKTAYEVGASKLATGHNLDDEIQSFLMSLVRGDTFRFYKFGPKLDRIHPKLIPRIKPLWEVSEKEVIDWVVKNDIEVQMERCPYSKYSFRFKLMNFLNEIEKIEPGTKENIMKSFKKTFLSLKKKDVKVVECKECFWPSSNELCKVCELKKYLRNITQQF</sequence>
<dbReference type="GO" id="GO:0000049">
    <property type="term" value="F:tRNA binding"/>
    <property type="evidence" value="ECO:0007669"/>
    <property type="project" value="InterPro"/>
</dbReference>
<dbReference type="STRING" id="523846.Mfer_1242"/>
<dbReference type="KEGG" id="mfv:Mfer_1242"/>
<dbReference type="GO" id="GO:0005524">
    <property type="term" value="F:ATP binding"/>
    <property type="evidence" value="ECO:0007669"/>
    <property type="project" value="UniProtKB-KW"/>
</dbReference>
<feature type="binding site" evidence="2">
    <location>
        <position position="76"/>
    </location>
    <ligand>
        <name>ATP</name>
        <dbReference type="ChEBI" id="CHEBI:30616"/>
    </ligand>
</feature>
<dbReference type="PANTHER" id="PTHR11807">
    <property type="entry name" value="ATPASES OF THE PP SUPERFAMILY-RELATED"/>
    <property type="match status" value="1"/>
</dbReference>
<dbReference type="InterPro" id="IPR011063">
    <property type="entry name" value="TilS/TtcA_N"/>
</dbReference>
<organism evidence="4 5">
    <name type="scientific">Methanothermus fervidus (strain ATCC 43054 / DSM 2088 / JCM 10308 / V24 S)</name>
    <dbReference type="NCBI Taxonomy" id="523846"/>
    <lineage>
        <taxon>Archaea</taxon>
        <taxon>Methanobacteriati</taxon>
        <taxon>Methanobacteriota</taxon>
        <taxon>Methanomada group</taxon>
        <taxon>Methanobacteria</taxon>
        <taxon>Methanobacteriales</taxon>
        <taxon>Methanothermaceae</taxon>
        <taxon>Methanothermus</taxon>
    </lineage>
</organism>
<protein>
    <submittedName>
        <fullName evidence="4">PP-loop domain protein</fullName>
    </submittedName>
</protein>
<name>E3GWV9_METFV</name>
<dbReference type="AlphaFoldDB" id="E3GWV9"/>
<reference evidence="4 5" key="1">
    <citation type="journal article" date="2010" name="Stand. Genomic Sci.">
        <title>Complete genome sequence of Methanothermus fervidus type strain (V24S).</title>
        <authorList>
            <person name="Anderson I."/>
            <person name="Djao O.D."/>
            <person name="Misra M."/>
            <person name="Chertkov O."/>
            <person name="Nolan M."/>
            <person name="Lucas S."/>
            <person name="Lapidus A."/>
            <person name="Del Rio T.G."/>
            <person name="Tice H."/>
            <person name="Cheng J.F."/>
            <person name="Tapia R."/>
            <person name="Han C."/>
            <person name="Goodwin L."/>
            <person name="Pitluck S."/>
            <person name="Liolios K."/>
            <person name="Ivanova N."/>
            <person name="Mavromatis K."/>
            <person name="Mikhailova N."/>
            <person name="Pati A."/>
            <person name="Brambilla E."/>
            <person name="Chen A."/>
            <person name="Palaniappan K."/>
            <person name="Land M."/>
            <person name="Hauser L."/>
            <person name="Chang Y.J."/>
            <person name="Jeffries C.D."/>
            <person name="Sikorski J."/>
            <person name="Spring S."/>
            <person name="Rohde M."/>
            <person name="Eichinger K."/>
            <person name="Huber H."/>
            <person name="Wirth R."/>
            <person name="Goker M."/>
            <person name="Detter J.C."/>
            <person name="Woyke T."/>
            <person name="Bristow J."/>
            <person name="Eisen J.A."/>
            <person name="Markowitz V."/>
            <person name="Hugenholtz P."/>
            <person name="Klenk H.P."/>
            <person name="Kyrpides N.C."/>
        </authorList>
    </citation>
    <scope>NUCLEOTIDE SEQUENCE [LARGE SCALE GENOMIC DNA]</scope>
    <source>
        <strain evidence="5">ATCC 43054 / DSM 2088 / JCM 10308 / V24 S</strain>
    </source>
</reference>
<dbReference type="PIRSF" id="PIRSF004976">
    <property type="entry name" value="ATPase_YdaO"/>
    <property type="match status" value="1"/>
</dbReference>
<dbReference type="Pfam" id="PF01171">
    <property type="entry name" value="ATP_bind_3"/>
    <property type="match status" value="1"/>
</dbReference>
<keyword evidence="2" id="KW-0067">ATP-binding</keyword>
<feature type="binding site" evidence="2">
    <location>
        <position position="157"/>
    </location>
    <ligand>
        <name>ATP</name>
        <dbReference type="ChEBI" id="CHEBI:30616"/>
    </ligand>
</feature>
<evidence type="ECO:0000313" key="5">
    <source>
        <dbReference type="Proteomes" id="UP000002315"/>
    </source>
</evidence>
<dbReference type="InterPro" id="IPR000541">
    <property type="entry name" value="Ncs6/Tuc1/Ctu1"/>
</dbReference>
<dbReference type="GO" id="GO:0016740">
    <property type="term" value="F:transferase activity"/>
    <property type="evidence" value="ECO:0007669"/>
    <property type="project" value="UniProtKB-KW"/>
</dbReference>
<feature type="domain" description="tRNA(Ile)-lysidine/2-thiocytidine synthase N-terminal" evidence="3">
    <location>
        <begin position="43"/>
        <end position="213"/>
    </location>
</feature>
<feature type="binding site" evidence="2">
    <location>
        <position position="152"/>
    </location>
    <ligand>
        <name>ATP</name>
        <dbReference type="ChEBI" id="CHEBI:30616"/>
    </ligand>
</feature>
<dbReference type="GO" id="GO:0002144">
    <property type="term" value="C:cytosolic tRNA wobble base thiouridylase complex"/>
    <property type="evidence" value="ECO:0007669"/>
    <property type="project" value="TreeGrafter"/>
</dbReference>
<dbReference type="PANTHER" id="PTHR11807:SF12">
    <property type="entry name" value="CYTOPLASMIC TRNA 2-THIOLATION PROTEIN 1"/>
    <property type="match status" value="1"/>
</dbReference>
<dbReference type="InterPro" id="IPR014729">
    <property type="entry name" value="Rossmann-like_a/b/a_fold"/>
</dbReference>
<dbReference type="EMBL" id="CP002278">
    <property type="protein sequence ID" value="ADP78028.1"/>
    <property type="molecule type" value="Genomic_DNA"/>
</dbReference>
<evidence type="ECO:0000256" key="1">
    <source>
        <dbReference type="ARBA" id="ARBA00022679"/>
    </source>
</evidence>
<evidence type="ECO:0000313" key="4">
    <source>
        <dbReference type="EMBL" id="ADP78028.1"/>
    </source>
</evidence>
<feature type="binding site" evidence="2">
    <location>
        <position position="52"/>
    </location>
    <ligand>
        <name>ATP</name>
        <dbReference type="ChEBI" id="CHEBI:30616"/>
    </ligand>
</feature>
<gene>
    <name evidence="4" type="ordered locus">Mfer_1242</name>
</gene>
<evidence type="ECO:0000259" key="3">
    <source>
        <dbReference type="Pfam" id="PF01171"/>
    </source>
</evidence>
<dbReference type="NCBIfam" id="TIGR00269">
    <property type="entry name" value="TIGR00269 family protein"/>
    <property type="match status" value="1"/>
</dbReference>
<evidence type="ECO:0000256" key="2">
    <source>
        <dbReference type="PIRSR" id="PIRSR004976-51"/>
    </source>
</evidence>
<keyword evidence="5" id="KW-1185">Reference proteome</keyword>
<dbReference type="Gene3D" id="3.40.50.620">
    <property type="entry name" value="HUPs"/>
    <property type="match status" value="1"/>
</dbReference>
<dbReference type="Proteomes" id="UP000002315">
    <property type="component" value="Chromosome"/>
</dbReference>
<dbReference type="GO" id="GO:0002143">
    <property type="term" value="P:tRNA wobble position uridine thiolation"/>
    <property type="evidence" value="ECO:0007669"/>
    <property type="project" value="TreeGrafter"/>
</dbReference>
<keyword evidence="1" id="KW-0808">Transferase</keyword>
<proteinExistence type="predicted"/>